<evidence type="ECO:0000313" key="11">
    <source>
        <dbReference type="Proteomes" id="UP000366065"/>
    </source>
</evidence>
<dbReference type="Proteomes" id="UP000366065">
    <property type="component" value="Unassembled WGS sequence"/>
</dbReference>
<feature type="transmembrane region" description="Helical" evidence="8">
    <location>
        <begin position="64"/>
        <end position="84"/>
    </location>
</feature>
<evidence type="ECO:0000256" key="5">
    <source>
        <dbReference type="ARBA" id="ARBA00022989"/>
    </source>
</evidence>
<dbReference type="Pfam" id="PF07690">
    <property type="entry name" value="MFS_1"/>
    <property type="match status" value="1"/>
</dbReference>
<feature type="transmembrane region" description="Helical" evidence="8">
    <location>
        <begin position="315"/>
        <end position="334"/>
    </location>
</feature>
<sequence>MKGSYVNTEGQMTPEVRQAIRNAILSAIVGTAMEWYDYYLYATAAATLFNHLFFPSYDHLTGTLLAYASFAIGFFVRPAGSVIFGRLGDRIGRKSVLIITLLLMGGSTTLMGLLPTYASIGVWAPILLCVLRAAQGLGSGAEYAGAVLMVIEYAPAKRRGLYGSLPYIGVALGLLMSLATFHLSSSMSKEGFEAWGWRIPFLLSAVVVALGVLLRSQLKETPVFEALRRKNAVVRAPLTEVFRHSLRPMLCAWGARLGDNSLAYIYESFVIVYVTQQLHMSRDVIVTALMWSTALQFITVPLFGWVSDKVGRKPVYMGGALLSGIAVFPFFRMLQTGEVLWIYVGLFLVSSIAKTMMTSAQSPWLAEMFPSRVRYTGFSLAREVTSPISGGIAPMIAVALLSAGEGSPHLVAWYVVALGVITAISVALGPETRGRSLNDDMHDGTHDDAHTAPARPIAHQSR</sequence>
<dbReference type="PROSITE" id="PS50850">
    <property type="entry name" value="MFS"/>
    <property type="match status" value="1"/>
</dbReference>
<dbReference type="InterPro" id="IPR036259">
    <property type="entry name" value="MFS_trans_sf"/>
</dbReference>
<dbReference type="SUPFAM" id="SSF103473">
    <property type="entry name" value="MFS general substrate transporter"/>
    <property type="match status" value="1"/>
</dbReference>
<dbReference type="InterPro" id="IPR020846">
    <property type="entry name" value="MFS_dom"/>
</dbReference>
<accession>A0ABY6WCP4</accession>
<dbReference type="Pfam" id="PF00083">
    <property type="entry name" value="Sugar_tr"/>
    <property type="match status" value="1"/>
</dbReference>
<feature type="transmembrane region" description="Helical" evidence="8">
    <location>
        <begin position="340"/>
        <end position="360"/>
    </location>
</feature>
<evidence type="ECO:0000256" key="2">
    <source>
        <dbReference type="ARBA" id="ARBA00022448"/>
    </source>
</evidence>
<name>A0ABY6WCP4_9BURK</name>
<proteinExistence type="predicted"/>
<feature type="domain" description="Major facilitator superfamily (MFS) profile" evidence="9">
    <location>
        <begin position="23"/>
        <end position="433"/>
    </location>
</feature>
<keyword evidence="4 8" id="KW-0812">Transmembrane</keyword>
<dbReference type="InterPro" id="IPR005828">
    <property type="entry name" value="MFS_sugar_transport-like"/>
</dbReference>
<keyword evidence="3" id="KW-1003">Cell membrane</keyword>
<evidence type="ECO:0000256" key="8">
    <source>
        <dbReference type="SAM" id="Phobius"/>
    </source>
</evidence>
<evidence type="ECO:0000256" key="6">
    <source>
        <dbReference type="ARBA" id="ARBA00023136"/>
    </source>
</evidence>
<feature type="transmembrane region" description="Helical" evidence="8">
    <location>
        <begin position="410"/>
        <end position="428"/>
    </location>
</feature>
<feature type="transmembrane region" description="Helical" evidence="8">
    <location>
        <begin position="96"/>
        <end position="118"/>
    </location>
</feature>
<keyword evidence="5 8" id="KW-1133">Transmembrane helix</keyword>
<reference evidence="10 11" key="1">
    <citation type="submission" date="2019-08" db="EMBL/GenBank/DDBJ databases">
        <authorList>
            <person name="Peeters C."/>
        </authorList>
    </citation>
    <scope>NUCLEOTIDE SEQUENCE [LARGE SCALE GENOMIC DNA]</scope>
    <source>
        <strain evidence="10 11">LMG 20602</strain>
    </source>
</reference>
<feature type="transmembrane region" description="Helical" evidence="8">
    <location>
        <begin position="284"/>
        <end position="303"/>
    </location>
</feature>
<evidence type="ECO:0000259" key="9">
    <source>
        <dbReference type="PROSITE" id="PS50850"/>
    </source>
</evidence>
<keyword evidence="11" id="KW-1185">Reference proteome</keyword>
<dbReference type="Gene3D" id="1.20.1250.20">
    <property type="entry name" value="MFS general substrate transporter like domains"/>
    <property type="match status" value="2"/>
</dbReference>
<feature type="transmembrane region" description="Helical" evidence="8">
    <location>
        <begin position="195"/>
        <end position="214"/>
    </location>
</feature>
<dbReference type="InterPro" id="IPR011701">
    <property type="entry name" value="MFS"/>
</dbReference>
<evidence type="ECO:0000256" key="3">
    <source>
        <dbReference type="ARBA" id="ARBA00022475"/>
    </source>
</evidence>
<feature type="compositionally biased region" description="Basic and acidic residues" evidence="7">
    <location>
        <begin position="435"/>
        <end position="450"/>
    </location>
</feature>
<keyword evidence="6 8" id="KW-0472">Membrane</keyword>
<dbReference type="CDD" id="cd17369">
    <property type="entry name" value="MFS_ShiA_like"/>
    <property type="match status" value="1"/>
</dbReference>
<feature type="transmembrane region" description="Helical" evidence="8">
    <location>
        <begin position="165"/>
        <end position="183"/>
    </location>
</feature>
<evidence type="ECO:0000256" key="4">
    <source>
        <dbReference type="ARBA" id="ARBA00022692"/>
    </source>
</evidence>
<comment type="caution">
    <text evidence="10">The sequence shown here is derived from an EMBL/GenBank/DDBJ whole genome shotgun (WGS) entry which is preliminary data.</text>
</comment>
<organism evidence="10 11">
    <name type="scientific">Pandoraea capi</name>
    <dbReference type="NCBI Taxonomy" id="2508286"/>
    <lineage>
        <taxon>Bacteria</taxon>
        <taxon>Pseudomonadati</taxon>
        <taxon>Pseudomonadota</taxon>
        <taxon>Betaproteobacteria</taxon>
        <taxon>Burkholderiales</taxon>
        <taxon>Burkholderiaceae</taxon>
        <taxon>Pandoraea</taxon>
    </lineage>
</organism>
<evidence type="ECO:0000313" key="10">
    <source>
        <dbReference type="EMBL" id="VVE27102.1"/>
    </source>
</evidence>
<gene>
    <name evidence="10" type="ORF">PCA20602_03451</name>
</gene>
<comment type="subcellular location">
    <subcellularLocation>
        <location evidence="1">Cell membrane</location>
        <topology evidence="1">Multi-pass membrane protein</topology>
    </subcellularLocation>
</comment>
<dbReference type="PANTHER" id="PTHR43045:SF7">
    <property type="entry name" value="MAJOR FACILITATOR SUPERFAMILY TRANSPORTER"/>
    <property type="match status" value="1"/>
</dbReference>
<keyword evidence="2" id="KW-0813">Transport</keyword>
<protein>
    <submittedName>
        <fullName evidence="10">MFS transporter</fullName>
    </submittedName>
</protein>
<evidence type="ECO:0000256" key="1">
    <source>
        <dbReference type="ARBA" id="ARBA00004651"/>
    </source>
</evidence>
<evidence type="ECO:0000256" key="7">
    <source>
        <dbReference type="SAM" id="MobiDB-lite"/>
    </source>
</evidence>
<dbReference type="PANTHER" id="PTHR43045">
    <property type="entry name" value="SHIKIMATE TRANSPORTER"/>
    <property type="match status" value="1"/>
</dbReference>
<feature type="region of interest" description="Disordered" evidence="7">
    <location>
        <begin position="435"/>
        <end position="462"/>
    </location>
</feature>
<dbReference type="EMBL" id="CABPRV010000008">
    <property type="protein sequence ID" value="VVE27102.1"/>
    <property type="molecule type" value="Genomic_DNA"/>
</dbReference>